<evidence type="ECO:0000313" key="10">
    <source>
        <dbReference type="EnsemblMetazoa" id="XP_011680627"/>
    </source>
</evidence>
<dbReference type="InParanoid" id="A0A7M7HM55"/>
<evidence type="ECO:0000256" key="2">
    <source>
        <dbReference type="ARBA" id="ARBA00007414"/>
    </source>
</evidence>
<dbReference type="InterPro" id="IPR039545">
    <property type="entry name" value="PGAP2"/>
</dbReference>
<reference evidence="11" key="1">
    <citation type="submission" date="2015-02" db="EMBL/GenBank/DDBJ databases">
        <title>Genome sequencing for Strongylocentrotus purpuratus.</title>
        <authorList>
            <person name="Murali S."/>
            <person name="Liu Y."/>
            <person name="Vee V."/>
            <person name="English A."/>
            <person name="Wang M."/>
            <person name="Skinner E."/>
            <person name="Han Y."/>
            <person name="Muzny D.M."/>
            <person name="Worley K.C."/>
            <person name="Gibbs R.A."/>
        </authorList>
    </citation>
    <scope>NUCLEOTIDE SEQUENCE</scope>
</reference>
<dbReference type="RefSeq" id="XP_011680627.1">
    <property type="nucleotide sequence ID" value="XM_011682325.2"/>
</dbReference>
<keyword evidence="7 8" id="KW-0472">Membrane</keyword>
<proteinExistence type="inferred from homology"/>
<dbReference type="PANTHER" id="PTHR12892:SF11">
    <property type="entry name" value="POST-GPI ATTACHMENT TO PROTEINS FACTOR 2"/>
    <property type="match status" value="1"/>
</dbReference>
<comment type="similarity">
    <text evidence="2">Belongs to the PGAP2 family.</text>
</comment>
<dbReference type="AlphaFoldDB" id="A0A7M7HM55"/>
<dbReference type="Pfam" id="PF10277">
    <property type="entry name" value="Frag1"/>
    <property type="match status" value="1"/>
</dbReference>
<protein>
    <recommendedName>
        <fullName evidence="9">CWH43-like N-terminal domain-containing protein</fullName>
    </recommendedName>
</protein>
<dbReference type="Proteomes" id="UP000007110">
    <property type="component" value="Unassembled WGS sequence"/>
</dbReference>
<organism evidence="10 11">
    <name type="scientific">Strongylocentrotus purpuratus</name>
    <name type="common">Purple sea urchin</name>
    <dbReference type="NCBI Taxonomy" id="7668"/>
    <lineage>
        <taxon>Eukaryota</taxon>
        <taxon>Metazoa</taxon>
        <taxon>Echinodermata</taxon>
        <taxon>Eleutherozoa</taxon>
        <taxon>Echinozoa</taxon>
        <taxon>Echinoidea</taxon>
        <taxon>Euechinoidea</taxon>
        <taxon>Echinacea</taxon>
        <taxon>Camarodonta</taxon>
        <taxon>Echinidea</taxon>
        <taxon>Strongylocentrotidae</taxon>
        <taxon>Strongylocentrotus</taxon>
    </lineage>
</organism>
<evidence type="ECO:0000256" key="1">
    <source>
        <dbReference type="ARBA" id="ARBA00004653"/>
    </source>
</evidence>
<dbReference type="EnsemblMetazoa" id="XM_011682325">
    <property type="protein sequence ID" value="XP_011680627"/>
    <property type="gene ID" value="LOC100888973"/>
</dbReference>
<comment type="subcellular location">
    <subcellularLocation>
        <location evidence="1">Golgi apparatus membrane</location>
        <topology evidence="1">Multi-pass membrane protein</topology>
    </subcellularLocation>
</comment>
<feature type="transmembrane region" description="Helical" evidence="8">
    <location>
        <begin position="143"/>
        <end position="162"/>
    </location>
</feature>
<sequence>MMLNEGRFSSSKGIHVTVSRLITIMMCVMVVGFLMSIALALIYSFEATTSTHCRVKNYLPSISAAIAEPPSSYVWRFVIVLCSGQRLFCVAFHYGLYASVNSPNVYYTLLCKACFTCELVENFALIGLTCVSSSENFPVHENMFIVFQVCSMIFMVLMCAVHKLAISSGIPPSKSEQSTLNRLYLHCGTNVSSFFIAIYFYFRHTTHCETGMYTIFALFEYIVVLSNIAFHFIVTFNFQERELVLGSRIHGK</sequence>
<evidence type="ECO:0000256" key="8">
    <source>
        <dbReference type="SAM" id="Phobius"/>
    </source>
</evidence>
<evidence type="ECO:0000256" key="3">
    <source>
        <dbReference type="ARBA" id="ARBA00022502"/>
    </source>
</evidence>
<keyword evidence="11" id="KW-1185">Reference proteome</keyword>
<feature type="transmembrane region" description="Helical" evidence="8">
    <location>
        <begin position="183"/>
        <end position="202"/>
    </location>
</feature>
<dbReference type="GO" id="GO:0005789">
    <property type="term" value="C:endoplasmic reticulum membrane"/>
    <property type="evidence" value="ECO:0000318"/>
    <property type="project" value="GO_Central"/>
</dbReference>
<dbReference type="GeneID" id="100888973"/>
<dbReference type="InterPro" id="IPR019402">
    <property type="entry name" value="CWH43_N"/>
</dbReference>
<dbReference type="OrthoDB" id="68581at2759"/>
<dbReference type="PANTHER" id="PTHR12892">
    <property type="entry name" value="FGF RECEPTOR ACTIVATING PROTEIN 1"/>
    <property type="match status" value="1"/>
</dbReference>
<keyword evidence="5 8" id="KW-1133">Transmembrane helix</keyword>
<keyword evidence="4 8" id="KW-0812">Transmembrane</keyword>
<accession>A0A7M7HM55</accession>
<evidence type="ECO:0000313" key="11">
    <source>
        <dbReference type="Proteomes" id="UP000007110"/>
    </source>
</evidence>
<evidence type="ECO:0000259" key="9">
    <source>
        <dbReference type="Pfam" id="PF10277"/>
    </source>
</evidence>
<feature type="domain" description="CWH43-like N-terminal" evidence="9">
    <location>
        <begin position="21"/>
        <end position="239"/>
    </location>
</feature>
<dbReference type="FunCoup" id="A0A7M7HM55">
    <property type="interactions" value="1038"/>
</dbReference>
<dbReference type="KEGG" id="spu:100888973"/>
<keyword evidence="6" id="KW-0333">Golgi apparatus</keyword>
<dbReference type="GO" id="GO:0000139">
    <property type="term" value="C:Golgi membrane"/>
    <property type="evidence" value="ECO:0007669"/>
    <property type="project" value="UniProtKB-SubCell"/>
</dbReference>
<keyword evidence="3" id="KW-0337">GPI-anchor biosynthesis</keyword>
<feature type="transmembrane region" description="Helical" evidence="8">
    <location>
        <begin position="214"/>
        <end position="238"/>
    </location>
</feature>
<name>A0A7M7HM55_STRPU</name>
<dbReference type="GO" id="GO:0006506">
    <property type="term" value="P:GPI anchor biosynthetic process"/>
    <property type="evidence" value="ECO:0000318"/>
    <property type="project" value="GO_Central"/>
</dbReference>
<evidence type="ECO:0000256" key="4">
    <source>
        <dbReference type="ARBA" id="ARBA00022692"/>
    </source>
</evidence>
<feature type="transmembrane region" description="Helical" evidence="8">
    <location>
        <begin position="21"/>
        <end position="45"/>
    </location>
</feature>
<dbReference type="OMA" id="MRHNARC"/>
<evidence type="ECO:0000256" key="5">
    <source>
        <dbReference type="ARBA" id="ARBA00022989"/>
    </source>
</evidence>
<reference evidence="10" key="2">
    <citation type="submission" date="2021-01" db="UniProtKB">
        <authorList>
            <consortium name="EnsemblMetazoa"/>
        </authorList>
    </citation>
    <scope>IDENTIFICATION</scope>
</reference>
<evidence type="ECO:0000256" key="7">
    <source>
        <dbReference type="ARBA" id="ARBA00023136"/>
    </source>
</evidence>
<evidence type="ECO:0000256" key="6">
    <source>
        <dbReference type="ARBA" id="ARBA00023034"/>
    </source>
</evidence>